<dbReference type="SUPFAM" id="SSF49265">
    <property type="entry name" value="Fibronectin type III"/>
    <property type="match status" value="1"/>
</dbReference>
<dbReference type="InterPro" id="IPR036116">
    <property type="entry name" value="FN3_sf"/>
</dbReference>
<feature type="non-terminal residue" evidence="1">
    <location>
        <position position="50"/>
    </location>
</feature>
<proteinExistence type="predicted"/>
<feature type="non-terminal residue" evidence="1">
    <location>
        <position position="1"/>
    </location>
</feature>
<comment type="caution">
    <text evidence="1">The sequence shown here is derived from an EMBL/GenBank/DDBJ whole genome shotgun (WGS) entry which is preliminary data.</text>
</comment>
<sequence length="50" mass="5834">PPENIRVLQVEGQPTQLLVKWTCPSSWPDEFMPAFPLTFLLRYRPIGSNY</sequence>
<dbReference type="EMBL" id="JAMKFB020000010">
    <property type="protein sequence ID" value="KAL0181977.1"/>
    <property type="molecule type" value="Genomic_DNA"/>
</dbReference>
<dbReference type="Proteomes" id="UP001529510">
    <property type="component" value="Unassembled WGS sequence"/>
</dbReference>
<dbReference type="AlphaFoldDB" id="A0ABD0Q7N9"/>
<dbReference type="InterPro" id="IPR013783">
    <property type="entry name" value="Ig-like_fold"/>
</dbReference>
<organism evidence="1 2">
    <name type="scientific">Cirrhinus mrigala</name>
    <name type="common">Mrigala</name>
    <dbReference type="NCBI Taxonomy" id="683832"/>
    <lineage>
        <taxon>Eukaryota</taxon>
        <taxon>Metazoa</taxon>
        <taxon>Chordata</taxon>
        <taxon>Craniata</taxon>
        <taxon>Vertebrata</taxon>
        <taxon>Euteleostomi</taxon>
        <taxon>Actinopterygii</taxon>
        <taxon>Neopterygii</taxon>
        <taxon>Teleostei</taxon>
        <taxon>Ostariophysi</taxon>
        <taxon>Cypriniformes</taxon>
        <taxon>Cyprinidae</taxon>
        <taxon>Labeoninae</taxon>
        <taxon>Labeonini</taxon>
        <taxon>Cirrhinus</taxon>
    </lineage>
</organism>
<dbReference type="Gene3D" id="2.60.40.10">
    <property type="entry name" value="Immunoglobulins"/>
    <property type="match status" value="1"/>
</dbReference>
<evidence type="ECO:0000313" key="1">
    <source>
        <dbReference type="EMBL" id="KAL0181977.1"/>
    </source>
</evidence>
<reference evidence="1 2" key="1">
    <citation type="submission" date="2024-05" db="EMBL/GenBank/DDBJ databases">
        <title>Genome sequencing and assembly of Indian major carp, Cirrhinus mrigala (Hamilton, 1822).</title>
        <authorList>
            <person name="Mohindra V."/>
            <person name="Chowdhury L.M."/>
            <person name="Lal K."/>
            <person name="Jena J.K."/>
        </authorList>
    </citation>
    <scope>NUCLEOTIDE SEQUENCE [LARGE SCALE GENOMIC DNA]</scope>
    <source>
        <strain evidence="1">CM1030</strain>
        <tissue evidence="1">Blood</tissue>
    </source>
</reference>
<accession>A0ABD0Q7N9</accession>
<keyword evidence="2" id="KW-1185">Reference proteome</keyword>
<evidence type="ECO:0000313" key="2">
    <source>
        <dbReference type="Proteomes" id="UP001529510"/>
    </source>
</evidence>
<gene>
    <name evidence="1" type="ORF">M9458_021352</name>
</gene>
<evidence type="ECO:0008006" key="3">
    <source>
        <dbReference type="Google" id="ProtNLM"/>
    </source>
</evidence>
<name>A0ABD0Q7N9_CIRMR</name>
<protein>
    <recommendedName>
        <fullName evidence="3">Fibronectin type-III domain-containing protein</fullName>
    </recommendedName>
</protein>